<protein>
    <submittedName>
        <fullName evidence="2">NAD(P)-binding domain-containing protein</fullName>
    </submittedName>
</protein>
<dbReference type="Proteomes" id="UP000887576">
    <property type="component" value="Unplaced"/>
</dbReference>
<reference evidence="2" key="1">
    <citation type="submission" date="2022-11" db="UniProtKB">
        <authorList>
            <consortium name="WormBaseParasite"/>
        </authorList>
    </citation>
    <scope>IDENTIFICATION</scope>
</reference>
<sequence length="181" mass="20126">MPAGVHQPKNVLITGGCGFIGANFVNFIFNAWPTTKIVNVDKLILNSDINYVAEHVRTSPRYELVLADIRNQSVISRILNDNKIDTIIHFAADCTSTRCYNEPCEAIQNNVLSYIDFLEAVREYGAVSKFIHISTDEVYGDSGLESDEVPKVETDLLRPGNPYAATKIAAEAYANMYQVAY</sequence>
<proteinExistence type="predicted"/>
<evidence type="ECO:0000313" key="2">
    <source>
        <dbReference type="WBParaSite" id="JU765_v2.g17592.t1"/>
    </source>
</evidence>
<accession>A0AC34QMK0</accession>
<name>A0AC34QMK0_9BILA</name>
<evidence type="ECO:0000313" key="1">
    <source>
        <dbReference type="Proteomes" id="UP000887576"/>
    </source>
</evidence>
<organism evidence="1 2">
    <name type="scientific">Panagrolaimus sp. JU765</name>
    <dbReference type="NCBI Taxonomy" id="591449"/>
    <lineage>
        <taxon>Eukaryota</taxon>
        <taxon>Metazoa</taxon>
        <taxon>Ecdysozoa</taxon>
        <taxon>Nematoda</taxon>
        <taxon>Chromadorea</taxon>
        <taxon>Rhabditida</taxon>
        <taxon>Tylenchina</taxon>
        <taxon>Panagrolaimomorpha</taxon>
        <taxon>Panagrolaimoidea</taxon>
        <taxon>Panagrolaimidae</taxon>
        <taxon>Panagrolaimus</taxon>
    </lineage>
</organism>
<dbReference type="WBParaSite" id="JU765_v2.g17592.t1">
    <property type="protein sequence ID" value="JU765_v2.g17592.t1"/>
    <property type="gene ID" value="JU765_v2.g17592"/>
</dbReference>